<dbReference type="Pfam" id="PF01451">
    <property type="entry name" value="LMWPc"/>
    <property type="match status" value="1"/>
</dbReference>
<dbReference type="OrthoDB" id="9784339at2"/>
<feature type="active site" evidence="5">
    <location>
        <position position="26"/>
    </location>
</feature>
<proteinExistence type="inferred from homology"/>
<evidence type="ECO:0000313" key="8">
    <source>
        <dbReference type="Proteomes" id="UP000319941"/>
    </source>
</evidence>
<feature type="domain" description="Phosphotyrosine protein phosphatase I" evidence="6">
    <location>
        <begin position="14"/>
        <end position="169"/>
    </location>
</feature>
<dbReference type="InterPro" id="IPR017867">
    <property type="entry name" value="Tyr_phospatase_low_mol_wt"/>
</dbReference>
<keyword evidence="3" id="KW-0378">Hydrolase</keyword>
<dbReference type="GO" id="GO:0004725">
    <property type="term" value="F:protein tyrosine phosphatase activity"/>
    <property type="evidence" value="ECO:0007669"/>
    <property type="project" value="UniProtKB-EC"/>
</dbReference>
<dbReference type="EMBL" id="VNFH01000001">
    <property type="protein sequence ID" value="TVU74001.1"/>
    <property type="molecule type" value="Genomic_DNA"/>
</dbReference>
<evidence type="ECO:0000259" key="6">
    <source>
        <dbReference type="SMART" id="SM00226"/>
    </source>
</evidence>
<dbReference type="AlphaFoldDB" id="A0A558HY05"/>
<dbReference type="PRINTS" id="PR00719">
    <property type="entry name" value="LMWPTPASE"/>
</dbReference>
<reference evidence="7 8" key="1">
    <citation type="submission" date="2019-07" db="EMBL/GenBank/DDBJ databases">
        <title>Diversity of Bacteria from Kongsfjorden, Arctic.</title>
        <authorList>
            <person name="Yu Y."/>
        </authorList>
    </citation>
    <scope>NUCLEOTIDE SEQUENCE [LARGE SCALE GENOMIC DNA]</scope>
    <source>
        <strain evidence="7 8">SM1923</strain>
    </source>
</reference>
<evidence type="ECO:0000256" key="5">
    <source>
        <dbReference type="PIRSR" id="PIRSR617867-1"/>
    </source>
</evidence>
<keyword evidence="4" id="KW-0904">Protein phosphatase</keyword>
<evidence type="ECO:0000256" key="1">
    <source>
        <dbReference type="ARBA" id="ARBA00011063"/>
    </source>
</evidence>
<dbReference type="CDD" id="cd16343">
    <property type="entry name" value="LMWPTP"/>
    <property type="match status" value="1"/>
</dbReference>
<dbReference type="SMART" id="SM00226">
    <property type="entry name" value="LMWPc"/>
    <property type="match status" value="1"/>
</dbReference>
<keyword evidence="8" id="KW-1185">Reference proteome</keyword>
<sequence>MIREQLAARDVPVQRILMVCLGNICRSPSAEGVLHAALAHHWLGKCIELDSCGTSDWHVGEPPDRRAIVHAAKRGHDISGLRARQLAVSDFSDFDLILVMDDANLANVTALAPADSPALICRLLDFLPSPLPALAEGSREVPDPYIGGADAFERVLDLIDSACAELILLLASQGQSHSGHAPRGQM</sequence>
<dbReference type="SUPFAM" id="SSF52788">
    <property type="entry name" value="Phosphotyrosine protein phosphatases I"/>
    <property type="match status" value="1"/>
</dbReference>
<feature type="active site" description="Proton donor" evidence="5">
    <location>
        <position position="143"/>
    </location>
</feature>
<dbReference type="Gene3D" id="3.40.50.2300">
    <property type="match status" value="1"/>
</dbReference>
<evidence type="ECO:0000256" key="3">
    <source>
        <dbReference type="ARBA" id="ARBA00022801"/>
    </source>
</evidence>
<dbReference type="PANTHER" id="PTHR11717">
    <property type="entry name" value="LOW MOLECULAR WEIGHT PROTEIN TYROSINE PHOSPHATASE"/>
    <property type="match status" value="1"/>
</dbReference>
<dbReference type="Proteomes" id="UP000319941">
    <property type="component" value="Unassembled WGS sequence"/>
</dbReference>
<name>A0A558HY05_9GAMM</name>
<dbReference type="EC" id="3.1.3.48" evidence="2"/>
<dbReference type="PANTHER" id="PTHR11717:SF7">
    <property type="entry name" value="LOW MOLECULAR WEIGHT PHOSPHOTYROSINE PROTEIN PHOSPHATASE"/>
    <property type="match status" value="1"/>
</dbReference>
<evidence type="ECO:0000256" key="2">
    <source>
        <dbReference type="ARBA" id="ARBA00013064"/>
    </source>
</evidence>
<dbReference type="InterPro" id="IPR036196">
    <property type="entry name" value="Ptyr_pPase_sf"/>
</dbReference>
<protein>
    <recommendedName>
        <fullName evidence="2">protein-tyrosine-phosphatase</fullName>
        <ecNumber evidence="2">3.1.3.48</ecNumber>
    </recommendedName>
</protein>
<comment type="caution">
    <text evidence="7">The sequence shown here is derived from an EMBL/GenBank/DDBJ whole genome shotgun (WGS) entry which is preliminary data.</text>
</comment>
<dbReference type="InterPro" id="IPR023485">
    <property type="entry name" value="Ptyr_pPase"/>
</dbReference>
<comment type="similarity">
    <text evidence="1">Belongs to the low molecular weight phosphotyrosine protein phosphatase family.</text>
</comment>
<dbReference type="STRING" id="553385.GCA_000591415_00183"/>
<organism evidence="7 8">
    <name type="scientific">Cobetia crustatorum</name>
    <dbReference type="NCBI Taxonomy" id="553385"/>
    <lineage>
        <taxon>Bacteria</taxon>
        <taxon>Pseudomonadati</taxon>
        <taxon>Pseudomonadota</taxon>
        <taxon>Gammaproteobacteria</taxon>
        <taxon>Oceanospirillales</taxon>
        <taxon>Halomonadaceae</taxon>
        <taxon>Cobetia</taxon>
    </lineage>
</organism>
<dbReference type="InterPro" id="IPR050438">
    <property type="entry name" value="LMW_PTPase"/>
</dbReference>
<accession>A0A558HY05</accession>
<evidence type="ECO:0000256" key="4">
    <source>
        <dbReference type="ARBA" id="ARBA00022912"/>
    </source>
</evidence>
<evidence type="ECO:0000313" key="7">
    <source>
        <dbReference type="EMBL" id="TVU74001.1"/>
    </source>
</evidence>
<gene>
    <name evidence="7" type="ORF">FQP86_01440</name>
</gene>
<feature type="active site" description="Nucleophile" evidence="5">
    <location>
        <position position="20"/>
    </location>
</feature>